<dbReference type="HOGENOM" id="CLU_080236_0_0_1"/>
<evidence type="ECO:0000256" key="1">
    <source>
        <dbReference type="SAM" id="MobiDB-lite"/>
    </source>
</evidence>
<name>G8BQ91_TETPH</name>
<protein>
    <submittedName>
        <fullName evidence="2">Uncharacterized protein</fullName>
    </submittedName>
</protein>
<organism evidence="2 3">
    <name type="scientific">Tetrapisispora phaffii (strain ATCC 24235 / CBS 4417 / NBRC 1672 / NRRL Y-8282 / UCD 70-5)</name>
    <name type="common">Yeast</name>
    <name type="synonym">Fabospora phaffii</name>
    <dbReference type="NCBI Taxonomy" id="1071381"/>
    <lineage>
        <taxon>Eukaryota</taxon>
        <taxon>Fungi</taxon>
        <taxon>Dikarya</taxon>
        <taxon>Ascomycota</taxon>
        <taxon>Saccharomycotina</taxon>
        <taxon>Saccharomycetes</taxon>
        <taxon>Saccharomycetales</taxon>
        <taxon>Saccharomycetaceae</taxon>
        <taxon>Tetrapisispora</taxon>
    </lineage>
</organism>
<dbReference type="KEGG" id="tpf:TPHA_0B00160"/>
<evidence type="ECO:0000313" key="3">
    <source>
        <dbReference type="Proteomes" id="UP000005666"/>
    </source>
</evidence>
<keyword evidence="3" id="KW-1185">Reference proteome</keyword>
<dbReference type="AlphaFoldDB" id="G8BQ91"/>
<feature type="region of interest" description="Disordered" evidence="1">
    <location>
        <begin position="224"/>
        <end position="244"/>
    </location>
</feature>
<gene>
    <name evidence="2" type="primary">TPHA0B00160</name>
    <name evidence="2" type="ordered locus">TPHA_0B00160</name>
</gene>
<sequence>MFRTSKKVIVAVGNDKSNTLLVPTPCWISSAKKRTTLNLNLQEINATTISKINTMNTFSPTLYPDRMELGTLTEQEQCVSPLLKTAFFTVRNLETYVPVIFINCTQKDAIRSMKLIRYCVQCCEDGLKYSPFIFVSLLDYPVQYELKRSGTARWERLIKFAGNSPNPVTLIEVCRNIAERRYGSGVENAKLFLKEGVIRKRTNCRHYREMGFVIAESNTNNDWKPRRYPNPPTYSEIMPGTSTL</sequence>
<evidence type="ECO:0000313" key="2">
    <source>
        <dbReference type="EMBL" id="CCE61688.1"/>
    </source>
</evidence>
<dbReference type="EMBL" id="HE612857">
    <property type="protein sequence ID" value="CCE61688.1"/>
    <property type="molecule type" value="Genomic_DNA"/>
</dbReference>
<accession>G8BQ91</accession>
<dbReference type="Proteomes" id="UP000005666">
    <property type="component" value="Chromosome 2"/>
</dbReference>
<dbReference type="RefSeq" id="XP_003684122.1">
    <property type="nucleotide sequence ID" value="XM_003684074.1"/>
</dbReference>
<proteinExistence type="predicted"/>
<dbReference type="GeneID" id="11534796"/>
<reference evidence="2 3" key="1">
    <citation type="journal article" date="2011" name="Proc. Natl. Acad. Sci. U.S.A.">
        <title>Evolutionary erosion of yeast sex chromosomes by mating-type switching accidents.</title>
        <authorList>
            <person name="Gordon J.L."/>
            <person name="Armisen D."/>
            <person name="Proux-Wera E."/>
            <person name="Oheigeartaigh S.S."/>
            <person name="Byrne K.P."/>
            <person name="Wolfe K.H."/>
        </authorList>
    </citation>
    <scope>NUCLEOTIDE SEQUENCE [LARGE SCALE GENOMIC DNA]</scope>
    <source>
        <strain evidence="3">ATCC 24235 / CBS 4417 / NBRC 1672 / NRRL Y-8282 / UCD 70-5</strain>
    </source>
</reference>